<name>A0A830FQ05_9EURY</name>
<comment type="caution">
    <text evidence="1">The sequence shown here is derived from an EMBL/GenBank/DDBJ whole genome shotgun (WGS) entry which is preliminary data.</text>
</comment>
<reference evidence="1" key="1">
    <citation type="journal article" date="2014" name="Int. J. Syst. Evol. Microbiol.">
        <title>Complete genome sequence of Corynebacterium casei LMG S-19264T (=DSM 44701T), isolated from a smear-ripened cheese.</title>
        <authorList>
            <consortium name="US DOE Joint Genome Institute (JGI-PGF)"/>
            <person name="Walter F."/>
            <person name="Albersmeier A."/>
            <person name="Kalinowski J."/>
            <person name="Ruckert C."/>
        </authorList>
    </citation>
    <scope>NUCLEOTIDE SEQUENCE</scope>
    <source>
        <strain evidence="1">JCM 19596</strain>
    </source>
</reference>
<dbReference type="SUPFAM" id="SSF50969">
    <property type="entry name" value="YVTN repeat-like/Quinoprotein amine dehydrogenase"/>
    <property type="match status" value="1"/>
</dbReference>
<evidence type="ECO:0000313" key="1">
    <source>
        <dbReference type="EMBL" id="GGL68993.1"/>
    </source>
</evidence>
<gene>
    <name evidence="1" type="ORF">GCM10009039_28730</name>
</gene>
<evidence type="ECO:0008006" key="3">
    <source>
        <dbReference type="Google" id="ProtNLM"/>
    </source>
</evidence>
<sequence>MHGRAFRSVAAAVTGEALRDVAAGRGVLAAVGDDGTIVSPRDGEWRVVTHGAYDGDTLYAAAPTDDGRRVWVAGEDGTAGYWDVGNEETHAYAIPSGTADFRSLAVAGPAGREVVWAVDDDGVVHHGTPDGDDWAWERDVPGDGETLYDVVYAPGRPVVTSENGVAYVRGEYGWEDVGIESPDLLAVAVATTDGVFFGSEDAVYVPDGDDWTAYELANDTVMDLATRGDQVLVVTENGRVHAYDESGWREFETDRETSLYAIGGRERIVTVGDDGAILEFTS</sequence>
<proteinExistence type="predicted"/>
<dbReference type="AlphaFoldDB" id="A0A830FQ05"/>
<dbReference type="RefSeq" id="WP_188980137.1">
    <property type="nucleotide sequence ID" value="NZ_BMPG01000004.1"/>
</dbReference>
<dbReference type="Gene3D" id="2.130.10.10">
    <property type="entry name" value="YVTN repeat-like/Quinoprotein amine dehydrogenase"/>
    <property type="match status" value="1"/>
</dbReference>
<dbReference type="InterPro" id="IPR015943">
    <property type="entry name" value="WD40/YVTN_repeat-like_dom_sf"/>
</dbReference>
<protein>
    <recommendedName>
        <fullName evidence="3">WD40 repeat domain-containing protein</fullName>
    </recommendedName>
</protein>
<dbReference type="EMBL" id="BMPG01000004">
    <property type="protein sequence ID" value="GGL68993.1"/>
    <property type="molecule type" value="Genomic_DNA"/>
</dbReference>
<dbReference type="OrthoDB" id="320255at2157"/>
<evidence type="ECO:0000313" key="2">
    <source>
        <dbReference type="Proteomes" id="UP000607197"/>
    </source>
</evidence>
<keyword evidence="2" id="KW-1185">Reference proteome</keyword>
<reference evidence="1" key="2">
    <citation type="submission" date="2020-09" db="EMBL/GenBank/DDBJ databases">
        <authorList>
            <person name="Sun Q."/>
            <person name="Ohkuma M."/>
        </authorList>
    </citation>
    <scope>NUCLEOTIDE SEQUENCE</scope>
    <source>
        <strain evidence="1">JCM 19596</strain>
    </source>
</reference>
<dbReference type="Proteomes" id="UP000607197">
    <property type="component" value="Unassembled WGS sequence"/>
</dbReference>
<organism evidence="1 2">
    <name type="scientific">Halocalculus aciditolerans</name>
    <dbReference type="NCBI Taxonomy" id="1383812"/>
    <lineage>
        <taxon>Archaea</taxon>
        <taxon>Methanobacteriati</taxon>
        <taxon>Methanobacteriota</taxon>
        <taxon>Stenosarchaea group</taxon>
        <taxon>Halobacteria</taxon>
        <taxon>Halobacteriales</taxon>
        <taxon>Halobacteriaceae</taxon>
        <taxon>Halocalculus</taxon>
    </lineage>
</organism>
<dbReference type="InterPro" id="IPR011044">
    <property type="entry name" value="Quino_amine_DH_bsu"/>
</dbReference>
<accession>A0A830FQ05</accession>